<protein>
    <recommendedName>
        <fullName evidence="5">Secreted protein</fullName>
    </recommendedName>
</protein>
<evidence type="ECO:0000256" key="2">
    <source>
        <dbReference type="SAM" id="SignalP"/>
    </source>
</evidence>
<evidence type="ECO:0008006" key="5">
    <source>
        <dbReference type="Google" id="ProtNLM"/>
    </source>
</evidence>
<feature type="chain" id="PRO_5014675468" description="Secreted protein" evidence="2">
    <location>
        <begin position="18"/>
        <end position="206"/>
    </location>
</feature>
<dbReference type="AlphaFoldDB" id="A0A2L0ERP7"/>
<dbReference type="Proteomes" id="UP000238348">
    <property type="component" value="Chromosome"/>
</dbReference>
<feature type="region of interest" description="Disordered" evidence="1">
    <location>
        <begin position="39"/>
        <end position="103"/>
    </location>
</feature>
<feature type="compositionally biased region" description="Low complexity" evidence="1">
    <location>
        <begin position="59"/>
        <end position="102"/>
    </location>
</feature>
<dbReference type="EMBL" id="CP012673">
    <property type="protein sequence ID" value="AUX41940.1"/>
    <property type="molecule type" value="Genomic_DNA"/>
</dbReference>
<organism evidence="3 4">
    <name type="scientific">Sorangium cellulosum</name>
    <name type="common">Polyangium cellulosum</name>
    <dbReference type="NCBI Taxonomy" id="56"/>
    <lineage>
        <taxon>Bacteria</taxon>
        <taxon>Pseudomonadati</taxon>
        <taxon>Myxococcota</taxon>
        <taxon>Polyangia</taxon>
        <taxon>Polyangiales</taxon>
        <taxon>Polyangiaceae</taxon>
        <taxon>Sorangium</taxon>
    </lineage>
</organism>
<evidence type="ECO:0000313" key="4">
    <source>
        <dbReference type="Proteomes" id="UP000238348"/>
    </source>
</evidence>
<feature type="compositionally biased region" description="Gly residues" evidence="1">
    <location>
        <begin position="46"/>
        <end position="58"/>
    </location>
</feature>
<evidence type="ECO:0000313" key="3">
    <source>
        <dbReference type="EMBL" id="AUX41940.1"/>
    </source>
</evidence>
<reference evidence="3 4" key="1">
    <citation type="submission" date="2015-09" db="EMBL/GenBank/DDBJ databases">
        <title>Sorangium comparison.</title>
        <authorList>
            <person name="Zaburannyi N."/>
            <person name="Bunk B."/>
            <person name="Overmann J."/>
            <person name="Mueller R."/>
        </authorList>
    </citation>
    <scope>NUCLEOTIDE SEQUENCE [LARGE SCALE GENOMIC DNA]</scope>
    <source>
        <strain evidence="3 4">So ce26</strain>
    </source>
</reference>
<dbReference type="RefSeq" id="WP_159396984.1">
    <property type="nucleotide sequence ID" value="NZ_CP012673.1"/>
</dbReference>
<name>A0A2L0ERP7_SORCE</name>
<gene>
    <name evidence="3" type="ORF">SOCE26_033650</name>
</gene>
<proteinExistence type="predicted"/>
<sequence length="206" mass="20166">MTWSTSLRGRHALVALAVTTGAALLISCAGTLDDIDKYRDGDSSDGSGGSPPGGGSGAGTPAATTGGSPTATTGGDAATTGGDAATTGGDPATTTASASSGGVEDMCPPSIPAFLTEACAQGGCHDMGGAKAGLVMTAGWETMVVNRGTTSCNGAQLLVPGNPDASAIYTKMLPTPPPQCGIRMPAGQMPISDPDIMCVRDWIMSL</sequence>
<feature type="signal peptide" evidence="2">
    <location>
        <begin position="1"/>
        <end position="17"/>
    </location>
</feature>
<keyword evidence="2" id="KW-0732">Signal</keyword>
<accession>A0A2L0ERP7</accession>
<evidence type="ECO:0000256" key="1">
    <source>
        <dbReference type="SAM" id="MobiDB-lite"/>
    </source>
</evidence>
<dbReference type="OrthoDB" id="5524160at2"/>